<proteinExistence type="predicted"/>
<protein>
    <submittedName>
        <fullName evidence="1">Transposable element Tcb2 transposase</fullName>
    </submittedName>
</protein>
<accession>A0A8X6VXS5</accession>
<reference evidence="1" key="1">
    <citation type="submission" date="2020-08" db="EMBL/GenBank/DDBJ databases">
        <title>Multicomponent nature underlies the extraordinary mechanical properties of spider dragline silk.</title>
        <authorList>
            <person name="Kono N."/>
            <person name="Nakamura H."/>
            <person name="Mori M."/>
            <person name="Yoshida Y."/>
            <person name="Ohtoshi R."/>
            <person name="Malay A.D."/>
            <person name="Moran D.A.P."/>
            <person name="Tomita M."/>
            <person name="Numata K."/>
            <person name="Arakawa K."/>
        </authorList>
    </citation>
    <scope>NUCLEOTIDE SEQUENCE</scope>
</reference>
<evidence type="ECO:0000313" key="2">
    <source>
        <dbReference type="Proteomes" id="UP000887159"/>
    </source>
</evidence>
<name>A0A8X6VXS5_TRICX</name>
<keyword evidence="2" id="KW-1185">Reference proteome</keyword>
<organism evidence="1 2">
    <name type="scientific">Trichonephila clavipes</name>
    <name type="common">Golden silk orbweaver</name>
    <name type="synonym">Nephila clavipes</name>
    <dbReference type="NCBI Taxonomy" id="2585209"/>
    <lineage>
        <taxon>Eukaryota</taxon>
        <taxon>Metazoa</taxon>
        <taxon>Ecdysozoa</taxon>
        <taxon>Arthropoda</taxon>
        <taxon>Chelicerata</taxon>
        <taxon>Arachnida</taxon>
        <taxon>Araneae</taxon>
        <taxon>Araneomorphae</taxon>
        <taxon>Entelegynae</taxon>
        <taxon>Araneoidea</taxon>
        <taxon>Nephilidae</taxon>
        <taxon>Trichonephila</taxon>
    </lineage>
</organism>
<dbReference type="Proteomes" id="UP000887159">
    <property type="component" value="Unassembled WGS sequence"/>
</dbReference>
<dbReference type="Gene3D" id="3.30.420.10">
    <property type="entry name" value="Ribonuclease H-like superfamily/Ribonuclease H"/>
    <property type="match status" value="1"/>
</dbReference>
<dbReference type="InterPro" id="IPR036397">
    <property type="entry name" value="RNaseH_sf"/>
</dbReference>
<comment type="caution">
    <text evidence="1">The sequence shown here is derived from an EMBL/GenBank/DDBJ whole genome shotgun (WGS) entry which is preliminary data.</text>
</comment>
<dbReference type="EMBL" id="BMAU01021369">
    <property type="protein sequence ID" value="GFY24433.1"/>
    <property type="molecule type" value="Genomic_DNA"/>
</dbReference>
<evidence type="ECO:0000313" key="1">
    <source>
        <dbReference type="EMBL" id="GFY24433.1"/>
    </source>
</evidence>
<dbReference type="AlphaFoldDB" id="A0A8X6VXS5"/>
<gene>
    <name evidence="1" type="primary">X975_07738</name>
    <name evidence="1" type="ORF">TNCV_1014811</name>
</gene>
<sequence>MFSAVREVYGRPEHLSSSTLSLPSLMRRYRLKAYVSDNVSQPYTCFKISCLAEGHIGSWRPLRVLPLTPTHRRLHLEWCRTPGNWTAAEWNQVIFRDESRFNLSSDDNRVRVWRLRGDRLNPVFAIQRHTTHTAGVMNSRCKLFSNGYLIPTYRPRAFSSSDWREKMSKPNDHFINGHSQPTTAIVRRIALAENSMSLIIDAKKVGCARDRL</sequence>
<dbReference type="GO" id="GO:0003676">
    <property type="term" value="F:nucleic acid binding"/>
    <property type="evidence" value="ECO:0007669"/>
    <property type="project" value="InterPro"/>
</dbReference>